<protein>
    <submittedName>
        <fullName evidence="1">Uncharacterized protein</fullName>
    </submittedName>
</protein>
<dbReference type="EMBL" id="JADFTS010000001">
    <property type="protein sequence ID" value="KAF9626601.1"/>
    <property type="molecule type" value="Genomic_DNA"/>
</dbReference>
<comment type="caution">
    <text evidence="1">The sequence shown here is derived from an EMBL/GenBank/DDBJ whole genome shotgun (WGS) entry which is preliminary data.</text>
</comment>
<name>A0A835J072_9MAGN</name>
<proteinExistence type="predicted"/>
<dbReference type="OrthoDB" id="2017576at2759"/>
<organism evidence="1 2">
    <name type="scientific">Coptis chinensis</name>
    <dbReference type="NCBI Taxonomy" id="261450"/>
    <lineage>
        <taxon>Eukaryota</taxon>
        <taxon>Viridiplantae</taxon>
        <taxon>Streptophyta</taxon>
        <taxon>Embryophyta</taxon>
        <taxon>Tracheophyta</taxon>
        <taxon>Spermatophyta</taxon>
        <taxon>Magnoliopsida</taxon>
        <taxon>Ranunculales</taxon>
        <taxon>Ranunculaceae</taxon>
        <taxon>Coptidoideae</taxon>
        <taxon>Coptis</taxon>
    </lineage>
</organism>
<sequence length="187" mass="21593">MQVRSKIWSGSYSRVKKHFLGEGGFGVKECNCDPQTLKKIFKSEHENALKHKAMSNAAKSASVPLPQVHDGTEPPHVDREVSINREEYFRRLFPNDAQRIVARSEFGKFSAGLGDYGKWEVMTQRSSENPLVWWSTNGSSTPLRRKLWQPASFPAIFIFVFERNWSTFSHIHTLKRIAGWIRKEWIA</sequence>
<gene>
    <name evidence="1" type="ORF">IFM89_036462</name>
</gene>
<evidence type="ECO:0000313" key="1">
    <source>
        <dbReference type="EMBL" id="KAF9626601.1"/>
    </source>
</evidence>
<keyword evidence="2" id="KW-1185">Reference proteome</keyword>
<dbReference type="AlphaFoldDB" id="A0A835J072"/>
<accession>A0A835J072</accession>
<dbReference type="Proteomes" id="UP000631114">
    <property type="component" value="Unassembled WGS sequence"/>
</dbReference>
<reference evidence="1 2" key="1">
    <citation type="submission" date="2020-10" db="EMBL/GenBank/DDBJ databases">
        <title>The Coptis chinensis genome and diversification of protoberbering-type alkaloids.</title>
        <authorList>
            <person name="Wang B."/>
            <person name="Shu S."/>
            <person name="Song C."/>
            <person name="Liu Y."/>
        </authorList>
    </citation>
    <scope>NUCLEOTIDE SEQUENCE [LARGE SCALE GENOMIC DNA]</scope>
    <source>
        <strain evidence="1">HL-2020</strain>
        <tissue evidence="1">Leaf</tissue>
    </source>
</reference>
<evidence type="ECO:0000313" key="2">
    <source>
        <dbReference type="Proteomes" id="UP000631114"/>
    </source>
</evidence>